<protein>
    <submittedName>
        <fullName evidence="5">Amino acid/amide ABC transporter substrate-binding protein, HAAT family</fullName>
    </submittedName>
</protein>
<accession>A0A1M5SJG8</accession>
<evidence type="ECO:0000256" key="3">
    <source>
        <dbReference type="SAM" id="SignalP"/>
    </source>
</evidence>
<feature type="signal peptide" evidence="3">
    <location>
        <begin position="1"/>
        <end position="40"/>
    </location>
</feature>
<dbReference type="PANTHER" id="PTHR47235">
    <property type="entry name" value="BLR6548 PROTEIN"/>
    <property type="match status" value="1"/>
</dbReference>
<keyword evidence="2 3" id="KW-0732">Signal</keyword>
<feature type="chain" id="PRO_5012680358" evidence="3">
    <location>
        <begin position="41"/>
        <end position="420"/>
    </location>
</feature>
<dbReference type="OrthoDB" id="9147078at2"/>
<dbReference type="PANTHER" id="PTHR47235:SF1">
    <property type="entry name" value="BLR6548 PROTEIN"/>
    <property type="match status" value="1"/>
</dbReference>
<dbReference type="Pfam" id="PF13458">
    <property type="entry name" value="Peripla_BP_6"/>
    <property type="match status" value="1"/>
</dbReference>
<evidence type="ECO:0000256" key="2">
    <source>
        <dbReference type="ARBA" id="ARBA00022729"/>
    </source>
</evidence>
<sequence length="420" mass="45898">MKREYQKGLEERPQNTSAAVCALGVALMAATLAMATPAEAQNYGPGVSDTEIKIGNIMPYSGPASSYGTIGKAQAAYFRKINDEGGVNGRKINFISYDDAYSPPKAIEQARKLVESDEVLLIFQSLGTPSNSAIQKYMNSRKVPQLFVGSGATKFGDPKNFPWTMGWQPTYQSEGRVLARYILEKFPNSKIAVFWQNDDAGKDQVKGVRDGLGDKAKMIIADASYEVTDPTIDSQIVTLKNSGADTFISLAAPKAAAQAIKKVAELGWKPHYFISSTATSVGTVLKPAGLENAKGLISAAYIKDPTDPACKDDAATKTWIAFMDTYFPDGDKLNSTNVYGYVTAQTMVQILKQCGNDLTRDNIMKQTANIKDFTLDMLIPGIKMNTGPNDFYPIEQMQLMRFDGEAWQLFGEILDGEVRD</sequence>
<dbReference type="EMBL" id="LT670818">
    <property type="protein sequence ID" value="SHH38629.1"/>
    <property type="molecule type" value="Genomic_DNA"/>
</dbReference>
<reference evidence="5 6" key="1">
    <citation type="submission" date="2016-11" db="EMBL/GenBank/DDBJ databases">
        <authorList>
            <person name="Jaros S."/>
            <person name="Januszkiewicz K."/>
            <person name="Wedrychowicz H."/>
        </authorList>
    </citation>
    <scope>NUCLEOTIDE SEQUENCE [LARGE SCALE GENOMIC DNA]</scope>
    <source>
        <strain evidence="5 6">GAS242</strain>
    </source>
</reference>
<comment type="similarity">
    <text evidence="1">Belongs to the leucine-binding protein family.</text>
</comment>
<dbReference type="AlphaFoldDB" id="A0A1M5SJG8"/>
<dbReference type="CDD" id="cd06343">
    <property type="entry name" value="PBP1_ABC_ligand_binding-like"/>
    <property type="match status" value="1"/>
</dbReference>
<evidence type="ECO:0000256" key="1">
    <source>
        <dbReference type="ARBA" id="ARBA00010062"/>
    </source>
</evidence>
<evidence type="ECO:0000259" key="4">
    <source>
        <dbReference type="Pfam" id="PF13458"/>
    </source>
</evidence>
<proteinExistence type="inferred from homology"/>
<dbReference type="InterPro" id="IPR028082">
    <property type="entry name" value="Peripla_BP_I"/>
</dbReference>
<gene>
    <name evidence="5" type="ORF">SAMN05444169_7183</name>
</gene>
<evidence type="ECO:0000313" key="6">
    <source>
        <dbReference type="Proteomes" id="UP000190675"/>
    </source>
</evidence>
<feature type="domain" description="Leucine-binding protein" evidence="4">
    <location>
        <begin position="51"/>
        <end position="403"/>
    </location>
</feature>
<dbReference type="Proteomes" id="UP000190675">
    <property type="component" value="Chromosome I"/>
</dbReference>
<name>A0A1M5SJG8_9BRAD</name>
<dbReference type="Gene3D" id="3.40.50.2300">
    <property type="match status" value="2"/>
</dbReference>
<dbReference type="SUPFAM" id="SSF53822">
    <property type="entry name" value="Periplasmic binding protein-like I"/>
    <property type="match status" value="1"/>
</dbReference>
<organism evidence="5 6">
    <name type="scientific">Bradyrhizobium erythrophlei</name>
    <dbReference type="NCBI Taxonomy" id="1437360"/>
    <lineage>
        <taxon>Bacteria</taxon>
        <taxon>Pseudomonadati</taxon>
        <taxon>Pseudomonadota</taxon>
        <taxon>Alphaproteobacteria</taxon>
        <taxon>Hyphomicrobiales</taxon>
        <taxon>Nitrobacteraceae</taxon>
        <taxon>Bradyrhizobium</taxon>
    </lineage>
</organism>
<evidence type="ECO:0000313" key="5">
    <source>
        <dbReference type="EMBL" id="SHH38629.1"/>
    </source>
</evidence>
<dbReference type="InterPro" id="IPR028081">
    <property type="entry name" value="Leu-bd"/>
</dbReference>